<name>A0A7X9ZY03_9BURK</name>
<reference evidence="5 6" key="1">
    <citation type="submission" date="2020-04" db="EMBL/GenBank/DDBJ databases">
        <title>Paraburkholderia sp. G-4-1-8 isolated from soil.</title>
        <authorList>
            <person name="Dahal R.H."/>
        </authorList>
    </citation>
    <scope>NUCLEOTIDE SEQUENCE [LARGE SCALE GENOMIC DNA]</scope>
    <source>
        <strain evidence="5 6">G-4-1-8</strain>
    </source>
</reference>
<sequence length="172" mass="18294">MKKLFPVLVLSLTASMSPVYANTLAPTTTGSLFSGPYVGFKFGANVSSASGAINKPSHTTIFPGFTAGYGVDIGSVMLGAEAFVDLHDGSATYKDGGLDAKLGVPFGKIMPYARVGFTADWPSTRPHWGLGVEYAATKNLGVTAEWTGDHANAKDTRWNNNSFTVGVHYYFR</sequence>
<dbReference type="InterPro" id="IPR027385">
    <property type="entry name" value="Beta-barrel_OMP"/>
</dbReference>
<dbReference type="Gene3D" id="2.40.160.20">
    <property type="match status" value="1"/>
</dbReference>
<dbReference type="GO" id="GO:0009279">
    <property type="term" value="C:cell outer membrane"/>
    <property type="evidence" value="ECO:0007669"/>
    <property type="project" value="UniProtKB-SubCell"/>
</dbReference>
<feature type="domain" description="Outer membrane protein beta-barrel" evidence="4">
    <location>
        <begin position="13"/>
        <end position="171"/>
    </location>
</feature>
<comment type="subcellular location">
    <subcellularLocation>
        <location evidence="1">Cell outer membrane</location>
    </subcellularLocation>
</comment>
<dbReference type="Proteomes" id="UP000583127">
    <property type="component" value="Unassembled WGS sequence"/>
</dbReference>
<dbReference type="AlphaFoldDB" id="A0A7X9ZY03"/>
<evidence type="ECO:0000256" key="3">
    <source>
        <dbReference type="SAM" id="SignalP"/>
    </source>
</evidence>
<feature type="chain" id="PRO_5030693737" evidence="3">
    <location>
        <begin position="22"/>
        <end position="172"/>
    </location>
</feature>
<organism evidence="5 6">
    <name type="scientific">Paraburkholderia antibiotica</name>
    <dbReference type="NCBI Taxonomy" id="2728839"/>
    <lineage>
        <taxon>Bacteria</taxon>
        <taxon>Pseudomonadati</taxon>
        <taxon>Pseudomonadota</taxon>
        <taxon>Betaproteobacteria</taxon>
        <taxon>Burkholderiales</taxon>
        <taxon>Burkholderiaceae</taxon>
        <taxon>Paraburkholderia</taxon>
    </lineage>
</organism>
<dbReference type="Pfam" id="PF13505">
    <property type="entry name" value="OMP_b-brl"/>
    <property type="match status" value="1"/>
</dbReference>
<evidence type="ECO:0000313" key="6">
    <source>
        <dbReference type="Proteomes" id="UP000583127"/>
    </source>
</evidence>
<keyword evidence="2 3" id="KW-0732">Signal</keyword>
<feature type="signal peptide" evidence="3">
    <location>
        <begin position="1"/>
        <end position="21"/>
    </location>
</feature>
<comment type="caution">
    <text evidence="5">The sequence shown here is derived from an EMBL/GenBank/DDBJ whole genome shotgun (WGS) entry which is preliminary data.</text>
</comment>
<dbReference type="InterPro" id="IPR011250">
    <property type="entry name" value="OMP/PagP_B-barrel"/>
</dbReference>
<protein>
    <submittedName>
        <fullName evidence="5">Porin family protein</fullName>
    </submittedName>
</protein>
<evidence type="ECO:0000256" key="1">
    <source>
        <dbReference type="ARBA" id="ARBA00004442"/>
    </source>
</evidence>
<evidence type="ECO:0000259" key="4">
    <source>
        <dbReference type="Pfam" id="PF13505"/>
    </source>
</evidence>
<evidence type="ECO:0000256" key="2">
    <source>
        <dbReference type="ARBA" id="ARBA00022729"/>
    </source>
</evidence>
<evidence type="ECO:0000313" key="5">
    <source>
        <dbReference type="EMBL" id="NML32617.1"/>
    </source>
</evidence>
<dbReference type="EMBL" id="JABBFZ010000010">
    <property type="protein sequence ID" value="NML32617.1"/>
    <property type="molecule type" value="Genomic_DNA"/>
</dbReference>
<gene>
    <name evidence="5" type="ORF">HHL14_17455</name>
</gene>
<proteinExistence type="predicted"/>
<dbReference type="SUPFAM" id="SSF56925">
    <property type="entry name" value="OMPA-like"/>
    <property type="match status" value="1"/>
</dbReference>
<accession>A0A7X9ZY03</accession>
<keyword evidence="6" id="KW-1185">Reference proteome</keyword>
<dbReference type="RefSeq" id="WP_169498874.1">
    <property type="nucleotide sequence ID" value="NZ_JABBFZ010000010.1"/>
</dbReference>